<gene>
    <name evidence="1" type="ORF">Tco_0822252</name>
</gene>
<name>A0ABQ5AIU7_9ASTR</name>
<dbReference type="Proteomes" id="UP001151760">
    <property type="component" value="Unassembled WGS sequence"/>
</dbReference>
<reference evidence="1" key="2">
    <citation type="submission" date="2022-01" db="EMBL/GenBank/DDBJ databases">
        <authorList>
            <person name="Yamashiro T."/>
            <person name="Shiraishi A."/>
            <person name="Satake H."/>
            <person name="Nakayama K."/>
        </authorList>
    </citation>
    <scope>NUCLEOTIDE SEQUENCE</scope>
</reference>
<comment type="caution">
    <text evidence="1">The sequence shown here is derived from an EMBL/GenBank/DDBJ whole genome shotgun (WGS) entry which is preliminary data.</text>
</comment>
<sequence length="183" mass="20023">MLTVPPPSVYEVGGPSTTVAEGPSFPHSASALPVPPFVIEGLSTRLGNLENGHGQLVQRVNQVSDAKVVASVTIGELGPRVYVVEGQVQVMVSQMAHTADRWEQVGAQVEQGQQTAARRDETVAELTHQVQALQIDVQQRDTQIHQLQTTVTEMSSRESTLMRCILGLERRITAMERRPPRPQ</sequence>
<proteinExistence type="predicted"/>
<accession>A0ABQ5AIU7</accession>
<dbReference type="Gene3D" id="1.20.5.340">
    <property type="match status" value="1"/>
</dbReference>
<organism evidence="1 2">
    <name type="scientific">Tanacetum coccineum</name>
    <dbReference type="NCBI Taxonomy" id="301880"/>
    <lineage>
        <taxon>Eukaryota</taxon>
        <taxon>Viridiplantae</taxon>
        <taxon>Streptophyta</taxon>
        <taxon>Embryophyta</taxon>
        <taxon>Tracheophyta</taxon>
        <taxon>Spermatophyta</taxon>
        <taxon>Magnoliopsida</taxon>
        <taxon>eudicotyledons</taxon>
        <taxon>Gunneridae</taxon>
        <taxon>Pentapetalae</taxon>
        <taxon>asterids</taxon>
        <taxon>campanulids</taxon>
        <taxon>Asterales</taxon>
        <taxon>Asteraceae</taxon>
        <taxon>Asteroideae</taxon>
        <taxon>Anthemideae</taxon>
        <taxon>Anthemidinae</taxon>
        <taxon>Tanacetum</taxon>
    </lineage>
</organism>
<evidence type="ECO:0000313" key="2">
    <source>
        <dbReference type="Proteomes" id="UP001151760"/>
    </source>
</evidence>
<evidence type="ECO:0000313" key="1">
    <source>
        <dbReference type="EMBL" id="GJT01083.1"/>
    </source>
</evidence>
<dbReference type="EMBL" id="BQNB010012244">
    <property type="protein sequence ID" value="GJT01083.1"/>
    <property type="molecule type" value="Genomic_DNA"/>
</dbReference>
<protein>
    <submittedName>
        <fullName evidence="1">Uncharacterized protein</fullName>
    </submittedName>
</protein>
<reference evidence="1" key="1">
    <citation type="journal article" date="2022" name="Int. J. Mol. Sci.">
        <title>Draft Genome of Tanacetum Coccineum: Genomic Comparison of Closely Related Tanacetum-Family Plants.</title>
        <authorList>
            <person name="Yamashiro T."/>
            <person name="Shiraishi A."/>
            <person name="Nakayama K."/>
            <person name="Satake H."/>
        </authorList>
    </citation>
    <scope>NUCLEOTIDE SEQUENCE</scope>
</reference>
<keyword evidence="2" id="KW-1185">Reference proteome</keyword>